<name>A0A840VKR3_9ACTN</name>
<keyword evidence="1" id="KW-1133">Transmembrane helix</keyword>
<reference evidence="2 3" key="1">
    <citation type="submission" date="2020-08" db="EMBL/GenBank/DDBJ databases">
        <title>Sequencing the genomes of 1000 actinobacteria strains.</title>
        <authorList>
            <person name="Klenk H.-P."/>
        </authorList>
    </citation>
    <scope>NUCLEOTIDE SEQUENCE [LARGE SCALE GENOMIC DNA]</scope>
    <source>
        <strain evidence="2 3">DSM 103125</strain>
    </source>
</reference>
<dbReference type="RefSeq" id="WP_184178263.1">
    <property type="nucleotide sequence ID" value="NZ_BMNF01000002.1"/>
</dbReference>
<sequence length="56" mass="5897">MPENYTDPSGNTEAFRAFTETPNVAGPTETPSRIPLIVGVVVVVLVVAVVAWLALS</sequence>
<gene>
    <name evidence="2" type="ORF">HNR20_001832</name>
</gene>
<organism evidence="2 3">
    <name type="scientific">Micromonospora parathelypteridis</name>
    <dbReference type="NCBI Taxonomy" id="1839617"/>
    <lineage>
        <taxon>Bacteria</taxon>
        <taxon>Bacillati</taxon>
        <taxon>Actinomycetota</taxon>
        <taxon>Actinomycetes</taxon>
        <taxon>Micromonosporales</taxon>
        <taxon>Micromonosporaceae</taxon>
        <taxon>Micromonospora</taxon>
    </lineage>
</organism>
<evidence type="ECO:0000313" key="3">
    <source>
        <dbReference type="Proteomes" id="UP000586947"/>
    </source>
</evidence>
<feature type="transmembrane region" description="Helical" evidence="1">
    <location>
        <begin position="34"/>
        <end position="55"/>
    </location>
</feature>
<keyword evidence="3" id="KW-1185">Reference proteome</keyword>
<dbReference type="Proteomes" id="UP000586947">
    <property type="component" value="Unassembled WGS sequence"/>
</dbReference>
<evidence type="ECO:0000313" key="2">
    <source>
        <dbReference type="EMBL" id="MBB5477327.1"/>
    </source>
</evidence>
<evidence type="ECO:0000256" key="1">
    <source>
        <dbReference type="SAM" id="Phobius"/>
    </source>
</evidence>
<proteinExistence type="predicted"/>
<accession>A0A840VKR3</accession>
<comment type="caution">
    <text evidence="2">The sequence shown here is derived from an EMBL/GenBank/DDBJ whole genome shotgun (WGS) entry which is preliminary data.</text>
</comment>
<protein>
    <submittedName>
        <fullName evidence="2">Uncharacterized protein</fullName>
    </submittedName>
</protein>
<dbReference type="AlphaFoldDB" id="A0A840VKR3"/>
<keyword evidence="1" id="KW-0812">Transmembrane</keyword>
<dbReference type="EMBL" id="JACHDP010000001">
    <property type="protein sequence ID" value="MBB5477327.1"/>
    <property type="molecule type" value="Genomic_DNA"/>
</dbReference>
<keyword evidence="1" id="KW-0472">Membrane</keyword>